<evidence type="ECO:0000256" key="1">
    <source>
        <dbReference type="ARBA" id="ARBA00022723"/>
    </source>
</evidence>
<protein>
    <recommendedName>
        <fullName evidence="4">Zn(2)-C6 fungal-type domain-containing protein</fullName>
    </recommendedName>
</protein>
<gene>
    <name evidence="5" type="ORF">AK830_g929</name>
</gene>
<dbReference type="SUPFAM" id="SSF57701">
    <property type="entry name" value="Zn2/Cys6 DNA-binding domain"/>
    <property type="match status" value="1"/>
</dbReference>
<dbReference type="SMART" id="SM00906">
    <property type="entry name" value="Fungal_trans"/>
    <property type="match status" value="1"/>
</dbReference>
<evidence type="ECO:0000256" key="2">
    <source>
        <dbReference type="ARBA" id="ARBA00023242"/>
    </source>
</evidence>
<dbReference type="Pfam" id="PF00172">
    <property type="entry name" value="Zn_clus"/>
    <property type="match status" value="1"/>
</dbReference>
<reference evidence="5 6" key="1">
    <citation type="submission" date="2015-09" db="EMBL/GenBank/DDBJ databases">
        <title>Draft genome of a European isolate of the apple canker pathogen Neonectria ditissima.</title>
        <authorList>
            <person name="Gomez-Cortecero A."/>
            <person name="Harrison R.J."/>
            <person name="Armitage A.D."/>
        </authorList>
    </citation>
    <scope>NUCLEOTIDE SEQUENCE [LARGE SCALE GENOMIC DNA]</scope>
    <source>
        <strain evidence="5 6">R09/05</strain>
    </source>
</reference>
<feature type="domain" description="Zn(2)-C6 fungal-type" evidence="4">
    <location>
        <begin position="13"/>
        <end position="45"/>
    </location>
</feature>
<feature type="compositionally biased region" description="Polar residues" evidence="3">
    <location>
        <begin position="74"/>
        <end position="92"/>
    </location>
</feature>
<dbReference type="Gene3D" id="4.10.240.10">
    <property type="entry name" value="Zn(2)-C6 fungal-type DNA-binding domain"/>
    <property type="match status" value="1"/>
</dbReference>
<evidence type="ECO:0000256" key="3">
    <source>
        <dbReference type="SAM" id="MobiDB-lite"/>
    </source>
</evidence>
<keyword evidence="2" id="KW-0539">Nucleus</keyword>
<dbReference type="PANTHER" id="PTHR47425">
    <property type="entry name" value="FARB-RELATED"/>
    <property type="match status" value="1"/>
</dbReference>
<name>A0A0P7BK17_9HYPO</name>
<sequence length="718" mass="80088">MPPNRVGKRAAVACQACNQRKVRCTVTLSGPPCVNCSIDGVSCVVLSRKRRRNSDLIPSVSTGGSKMAEDEAATASSQEPRPRLSTTTSPRQSPRVEKQSSVTRHGLDRSPPATDCTSGPSPEDVHLPPIVTENRPATTMLEYPLPSLAAITSATQCLSDFSDNAQDSSAFAETLDEVDDPVNGVPFYPGKSATLRNLAPHQPRFPTLYHFFVPMPSIESMQPEDVDYLRSKGVFSLPPQHIRETLIRAYFHHVHPFAPILAANDFIPKYEKGQVSLLLLWSMFLASASFVEDSLLCDDFYVSQLALKRAAYQRAKALYDADYEKDKITLIQSVFLMGHWYTSTEDRTGPWHWNGIAISLSQTIGLHRRPMLAPRASRQIPIFWRRLWWSIYCRETWLSLGQGRPMRLFLDDSDMPMPGQEDVQVLAAEASADVGHQYLPAELETLFEIWLCYVKVTKVLGTILSTNYTAKGTKPSRTDLEQSENEIRACFCLLPESASRGRVVSSHVYQFRLFFQTSIIVLYRPFIFDTPHELPENQQGSWRSFASQKALIAASEAIGAVNSMMAENLIGLCHTITVLALIPPMQIHLLESTSMKPMASQMGKHNLALCMLAMGELRKSYISADAAFKLFERARGKIEKAIVLEQTPYTPLEVPPTGEGWEGDCEGYAIATPTLFTDLLAPFSNPVSDNGLGMLHTDTWLDIQNMERTWSIDRFGLS</sequence>
<dbReference type="GO" id="GO:0000981">
    <property type="term" value="F:DNA-binding transcription factor activity, RNA polymerase II-specific"/>
    <property type="evidence" value="ECO:0007669"/>
    <property type="project" value="InterPro"/>
</dbReference>
<dbReference type="InterPro" id="IPR001138">
    <property type="entry name" value="Zn2Cys6_DnaBD"/>
</dbReference>
<feature type="region of interest" description="Disordered" evidence="3">
    <location>
        <begin position="55"/>
        <end position="130"/>
    </location>
</feature>
<dbReference type="InterPro" id="IPR036864">
    <property type="entry name" value="Zn2-C6_fun-type_DNA-bd_sf"/>
</dbReference>
<keyword evidence="6" id="KW-1185">Reference proteome</keyword>
<dbReference type="EMBL" id="LKCW01000006">
    <property type="protein sequence ID" value="KPM45592.1"/>
    <property type="molecule type" value="Genomic_DNA"/>
</dbReference>
<dbReference type="InterPro" id="IPR052761">
    <property type="entry name" value="Fungal_Detox/Toxin_TFs"/>
</dbReference>
<proteinExistence type="predicted"/>
<evidence type="ECO:0000313" key="6">
    <source>
        <dbReference type="Proteomes" id="UP000050424"/>
    </source>
</evidence>
<evidence type="ECO:0000259" key="4">
    <source>
        <dbReference type="PROSITE" id="PS50048"/>
    </source>
</evidence>
<dbReference type="AlphaFoldDB" id="A0A0P7BK17"/>
<dbReference type="OrthoDB" id="4161332at2759"/>
<dbReference type="PROSITE" id="PS50048">
    <property type="entry name" value="ZN2_CY6_FUNGAL_2"/>
    <property type="match status" value="1"/>
</dbReference>
<dbReference type="PANTHER" id="PTHR47425:SF3">
    <property type="entry name" value="ZN(II)2CYS6 TRANSCRIPTION FACTOR (EUROFUNG)"/>
    <property type="match status" value="1"/>
</dbReference>
<dbReference type="GO" id="GO:0003677">
    <property type="term" value="F:DNA binding"/>
    <property type="evidence" value="ECO:0007669"/>
    <property type="project" value="InterPro"/>
</dbReference>
<organism evidence="5 6">
    <name type="scientific">Neonectria ditissima</name>
    <dbReference type="NCBI Taxonomy" id="78410"/>
    <lineage>
        <taxon>Eukaryota</taxon>
        <taxon>Fungi</taxon>
        <taxon>Dikarya</taxon>
        <taxon>Ascomycota</taxon>
        <taxon>Pezizomycotina</taxon>
        <taxon>Sordariomycetes</taxon>
        <taxon>Hypocreomycetidae</taxon>
        <taxon>Hypocreales</taxon>
        <taxon>Nectriaceae</taxon>
        <taxon>Neonectria</taxon>
    </lineage>
</organism>
<accession>A0A0P7BK17</accession>
<dbReference type="GO" id="GO:0006351">
    <property type="term" value="P:DNA-templated transcription"/>
    <property type="evidence" value="ECO:0007669"/>
    <property type="project" value="InterPro"/>
</dbReference>
<dbReference type="InterPro" id="IPR007219">
    <property type="entry name" value="XnlR_reg_dom"/>
</dbReference>
<dbReference type="Proteomes" id="UP000050424">
    <property type="component" value="Unassembled WGS sequence"/>
</dbReference>
<evidence type="ECO:0000313" key="5">
    <source>
        <dbReference type="EMBL" id="KPM45592.1"/>
    </source>
</evidence>
<dbReference type="GO" id="GO:0008270">
    <property type="term" value="F:zinc ion binding"/>
    <property type="evidence" value="ECO:0007669"/>
    <property type="project" value="InterPro"/>
</dbReference>
<dbReference type="STRING" id="78410.A0A0P7BK17"/>
<dbReference type="Pfam" id="PF04082">
    <property type="entry name" value="Fungal_trans"/>
    <property type="match status" value="1"/>
</dbReference>
<comment type="caution">
    <text evidence="5">The sequence shown here is derived from an EMBL/GenBank/DDBJ whole genome shotgun (WGS) entry which is preliminary data.</text>
</comment>
<dbReference type="CDD" id="cd12148">
    <property type="entry name" value="fungal_TF_MHR"/>
    <property type="match status" value="1"/>
</dbReference>
<dbReference type="SMART" id="SM00066">
    <property type="entry name" value="GAL4"/>
    <property type="match status" value="1"/>
</dbReference>
<dbReference type="CDD" id="cd00067">
    <property type="entry name" value="GAL4"/>
    <property type="match status" value="1"/>
</dbReference>
<keyword evidence="1" id="KW-0479">Metal-binding</keyword>